<protein>
    <recommendedName>
        <fullName evidence="8">Mutator family transposase</fullName>
    </recommendedName>
</protein>
<dbReference type="Proteomes" id="UP001143362">
    <property type="component" value="Unassembled WGS sequence"/>
</dbReference>
<dbReference type="Pfam" id="PF04464">
    <property type="entry name" value="Glyphos_transf"/>
    <property type="match status" value="1"/>
</dbReference>
<dbReference type="Pfam" id="PF00872">
    <property type="entry name" value="Transposase_mut"/>
    <property type="match status" value="1"/>
</dbReference>
<dbReference type="Gene3D" id="3.40.50.12580">
    <property type="match status" value="1"/>
</dbReference>
<comment type="function">
    <text evidence="1">Required for the transposition of the insertion element.</text>
</comment>
<sequence length="114" mass="13057">MAAAHLEKYQSKDREFYFDYESTPPGPIVRSREEVLKKLVKTILAVILKCQTPNNKHQRRFTAMDDKILFLYNQGMTTGQIVITFKEMYGADVSAAPISKVTDAVIEQVVEWQS</sequence>
<accession>A0ABT3TIX4</accession>
<name>A0ABT3TIX4_9GAMM</name>
<dbReference type="InterPro" id="IPR001207">
    <property type="entry name" value="Transposase_mutator"/>
</dbReference>
<evidence type="ECO:0000313" key="6">
    <source>
        <dbReference type="EMBL" id="MCX2981302.1"/>
    </source>
</evidence>
<keyword evidence="4" id="KW-0238">DNA-binding</keyword>
<keyword evidence="3" id="KW-0815">Transposition</keyword>
<evidence type="ECO:0008006" key="8">
    <source>
        <dbReference type="Google" id="ProtNLM"/>
    </source>
</evidence>
<evidence type="ECO:0000256" key="3">
    <source>
        <dbReference type="ARBA" id="ARBA00022578"/>
    </source>
</evidence>
<dbReference type="InterPro" id="IPR043148">
    <property type="entry name" value="TagF_C"/>
</dbReference>
<gene>
    <name evidence="6" type="ORF">EYC98_10545</name>
</gene>
<evidence type="ECO:0000256" key="1">
    <source>
        <dbReference type="ARBA" id="ARBA00002190"/>
    </source>
</evidence>
<reference evidence="6" key="1">
    <citation type="submission" date="2019-02" db="EMBL/GenBank/DDBJ databases">
        <authorList>
            <person name="Li S.-H."/>
        </authorList>
    </citation>
    <scope>NUCLEOTIDE SEQUENCE</scope>
    <source>
        <strain evidence="6">IMCC14734</strain>
    </source>
</reference>
<evidence type="ECO:0000256" key="4">
    <source>
        <dbReference type="ARBA" id="ARBA00023125"/>
    </source>
</evidence>
<comment type="caution">
    <text evidence="6">The sequence shown here is derived from an EMBL/GenBank/DDBJ whole genome shotgun (WGS) entry which is preliminary data.</text>
</comment>
<keyword evidence="7" id="KW-1185">Reference proteome</keyword>
<dbReference type="EMBL" id="SHNN01000002">
    <property type="protein sequence ID" value="MCX2981302.1"/>
    <property type="molecule type" value="Genomic_DNA"/>
</dbReference>
<comment type="similarity">
    <text evidence="2">Belongs to the transposase mutator family.</text>
</comment>
<dbReference type="InterPro" id="IPR007554">
    <property type="entry name" value="Glycerophosphate_synth"/>
</dbReference>
<proteinExistence type="inferred from homology"/>
<evidence type="ECO:0000256" key="2">
    <source>
        <dbReference type="ARBA" id="ARBA00010961"/>
    </source>
</evidence>
<keyword evidence="5" id="KW-0233">DNA recombination</keyword>
<evidence type="ECO:0000313" key="7">
    <source>
        <dbReference type="Proteomes" id="UP001143362"/>
    </source>
</evidence>
<organism evidence="6 7">
    <name type="scientific">Candidatus Litorirhabdus singularis</name>
    <dbReference type="NCBI Taxonomy" id="2518993"/>
    <lineage>
        <taxon>Bacteria</taxon>
        <taxon>Pseudomonadati</taxon>
        <taxon>Pseudomonadota</taxon>
        <taxon>Gammaproteobacteria</taxon>
        <taxon>Cellvibrionales</taxon>
        <taxon>Halieaceae</taxon>
        <taxon>Candidatus Litorirhabdus</taxon>
    </lineage>
</organism>
<evidence type="ECO:0000256" key="5">
    <source>
        <dbReference type="ARBA" id="ARBA00023172"/>
    </source>
</evidence>